<dbReference type="STRING" id="46914.JP75_06005"/>
<dbReference type="OrthoDB" id="9815501at2"/>
<evidence type="ECO:0000256" key="1">
    <source>
        <dbReference type="ARBA" id="ARBA00008580"/>
    </source>
</evidence>
<protein>
    <recommendedName>
        <fullName evidence="5">CopG family transcriptional regulator</fullName>
    </recommendedName>
</protein>
<name>A0A087M4Z5_9HYPH</name>
<evidence type="ECO:0000313" key="4">
    <source>
        <dbReference type="Proteomes" id="UP000028981"/>
    </source>
</evidence>
<dbReference type="PANTHER" id="PTHR36582:SF2">
    <property type="entry name" value="ANTITOXIN PARD"/>
    <property type="match status" value="1"/>
</dbReference>
<evidence type="ECO:0008006" key="5">
    <source>
        <dbReference type="Google" id="ProtNLM"/>
    </source>
</evidence>
<dbReference type="InterPro" id="IPR010985">
    <property type="entry name" value="Ribbon_hlx_hlx"/>
</dbReference>
<dbReference type="RefSeq" id="WP_035080475.1">
    <property type="nucleotide sequence ID" value="NZ_JQGC01000004.1"/>
</dbReference>
<keyword evidence="2" id="KW-1277">Toxin-antitoxin system</keyword>
<dbReference type="GO" id="GO:0006355">
    <property type="term" value="P:regulation of DNA-templated transcription"/>
    <property type="evidence" value="ECO:0007669"/>
    <property type="project" value="InterPro"/>
</dbReference>
<comment type="similarity">
    <text evidence="1">Belongs to the ParD antitoxin family.</text>
</comment>
<dbReference type="Proteomes" id="UP000028981">
    <property type="component" value="Unassembled WGS sequence"/>
</dbReference>
<dbReference type="InterPro" id="IPR038296">
    <property type="entry name" value="ParD_sf"/>
</dbReference>
<dbReference type="NCBIfam" id="TIGR02606">
    <property type="entry name" value="antidote_CC2985"/>
    <property type="match status" value="1"/>
</dbReference>
<dbReference type="Pfam" id="PF03693">
    <property type="entry name" value="ParD_antitoxin"/>
    <property type="match status" value="1"/>
</dbReference>
<dbReference type="EMBL" id="JQGC01000004">
    <property type="protein sequence ID" value="KFL31948.1"/>
    <property type="molecule type" value="Genomic_DNA"/>
</dbReference>
<dbReference type="Gene3D" id="6.10.10.120">
    <property type="entry name" value="Antitoxin ParD1-like"/>
    <property type="match status" value="1"/>
</dbReference>
<dbReference type="PANTHER" id="PTHR36582">
    <property type="entry name" value="ANTITOXIN PARD"/>
    <property type="match status" value="1"/>
</dbReference>
<sequence>MKTLTISVDDETEKLLERAVAGGRFASDSEVIREALELWEKRKTAEAAEVEWLRREIQAGFDSGEPKPLDREAFFAEVKSRRAKRA</sequence>
<evidence type="ECO:0000256" key="2">
    <source>
        <dbReference type="ARBA" id="ARBA00022649"/>
    </source>
</evidence>
<dbReference type="AlphaFoldDB" id="A0A087M4Z5"/>
<organism evidence="3 4">
    <name type="scientific">Devosia riboflavina</name>
    <dbReference type="NCBI Taxonomy" id="46914"/>
    <lineage>
        <taxon>Bacteria</taxon>
        <taxon>Pseudomonadati</taxon>
        <taxon>Pseudomonadota</taxon>
        <taxon>Alphaproteobacteria</taxon>
        <taxon>Hyphomicrobiales</taxon>
        <taxon>Devosiaceae</taxon>
        <taxon>Devosia</taxon>
    </lineage>
</organism>
<dbReference type="InterPro" id="IPR022789">
    <property type="entry name" value="ParD"/>
</dbReference>
<reference evidence="3 4" key="1">
    <citation type="submission" date="2014-08" db="EMBL/GenBank/DDBJ databases">
        <authorList>
            <person name="Hassan Y.I."/>
            <person name="Lepp D."/>
            <person name="Zhou T."/>
        </authorList>
    </citation>
    <scope>NUCLEOTIDE SEQUENCE [LARGE SCALE GENOMIC DNA]</scope>
    <source>
        <strain evidence="3 4">IFO13584</strain>
    </source>
</reference>
<accession>A0A087M4Z5</accession>
<dbReference type="CDD" id="cd22231">
    <property type="entry name" value="RHH_NikR_HicB-like"/>
    <property type="match status" value="1"/>
</dbReference>
<proteinExistence type="inferred from homology"/>
<dbReference type="SUPFAM" id="SSF47598">
    <property type="entry name" value="Ribbon-helix-helix"/>
    <property type="match status" value="1"/>
</dbReference>
<comment type="caution">
    <text evidence="3">The sequence shown here is derived from an EMBL/GenBank/DDBJ whole genome shotgun (WGS) entry which is preliminary data.</text>
</comment>
<keyword evidence="4" id="KW-1185">Reference proteome</keyword>
<gene>
    <name evidence="3" type="ORF">JP75_06005</name>
</gene>
<evidence type="ECO:0000313" key="3">
    <source>
        <dbReference type="EMBL" id="KFL31948.1"/>
    </source>
</evidence>